<dbReference type="InterPro" id="IPR008538">
    <property type="entry name" value="Uma2"/>
</dbReference>
<feature type="region of interest" description="Disordered" evidence="1">
    <location>
        <begin position="1"/>
        <end position="22"/>
    </location>
</feature>
<dbReference type="PANTHER" id="PTHR33352">
    <property type="entry name" value="SLR1095 PROTEIN"/>
    <property type="match status" value="1"/>
</dbReference>
<dbReference type="Gene3D" id="3.90.1570.10">
    <property type="entry name" value="tt1808, chain A"/>
    <property type="match status" value="1"/>
</dbReference>
<sequence>MTSAADLNLDVDYPESDGKPMAESDYQRPYIAYGTEILNIFFADQPQVYVSGNLLIYYEEGNPKACVAPDVFVVLNRPKGKRKSYRTWQENNQYPSFILEITSKSTISEDQGTKRGLYAFWGVPEYFQYDPSADYLEPPLQGHRLVEGNYLPIPATPLPQGGLSITSSVLGLELRLEQGELRFYNPATGKKLLSHAESEAARQTAEAARQVAQDRAEQLAARLRSLGIDPDSV</sequence>
<dbReference type="Pfam" id="PF05685">
    <property type="entry name" value="Uma2"/>
    <property type="match status" value="1"/>
</dbReference>
<evidence type="ECO:0000259" key="2">
    <source>
        <dbReference type="Pfam" id="PF05685"/>
    </source>
</evidence>
<evidence type="ECO:0000313" key="3">
    <source>
        <dbReference type="EMBL" id="MBE9077404.1"/>
    </source>
</evidence>
<dbReference type="Proteomes" id="UP000636505">
    <property type="component" value="Unassembled WGS sequence"/>
</dbReference>
<keyword evidence="4" id="KW-1185">Reference proteome</keyword>
<feature type="domain" description="Putative restriction endonuclease" evidence="2">
    <location>
        <begin position="40"/>
        <end position="175"/>
    </location>
</feature>
<evidence type="ECO:0000256" key="1">
    <source>
        <dbReference type="SAM" id="MobiDB-lite"/>
    </source>
</evidence>
<dbReference type="InterPro" id="IPR012296">
    <property type="entry name" value="Nuclease_put_TT1808"/>
</dbReference>
<dbReference type="CDD" id="cd06260">
    <property type="entry name" value="DUF820-like"/>
    <property type="match status" value="1"/>
</dbReference>
<proteinExistence type="predicted"/>
<comment type="caution">
    <text evidence="3">The sequence shown here is derived from an EMBL/GenBank/DDBJ whole genome shotgun (WGS) entry which is preliminary data.</text>
</comment>
<dbReference type="PANTHER" id="PTHR33352:SF3">
    <property type="entry name" value="SLR1612 PROTEIN"/>
    <property type="match status" value="1"/>
</dbReference>
<evidence type="ECO:0000313" key="4">
    <source>
        <dbReference type="Proteomes" id="UP000636505"/>
    </source>
</evidence>
<dbReference type="AlphaFoldDB" id="A0A8J7DQZ2"/>
<keyword evidence="3" id="KW-0255">Endonuclease</keyword>
<name>A0A8J7DQZ2_9CYAN</name>
<keyword evidence="3" id="KW-0540">Nuclease</keyword>
<dbReference type="EMBL" id="JADEXG010000016">
    <property type="protein sequence ID" value="MBE9077404.1"/>
    <property type="molecule type" value="Genomic_DNA"/>
</dbReference>
<dbReference type="RefSeq" id="WP_193906123.1">
    <property type="nucleotide sequence ID" value="NZ_JADEXG010000016.1"/>
</dbReference>
<protein>
    <submittedName>
        <fullName evidence="3">Uma2 family endonuclease</fullName>
    </submittedName>
</protein>
<keyword evidence="3" id="KW-0378">Hydrolase</keyword>
<gene>
    <name evidence="3" type="ORF">IQ241_08850</name>
</gene>
<dbReference type="GO" id="GO:0004519">
    <property type="term" value="F:endonuclease activity"/>
    <property type="evidence" value="ECO:0007669"/>
    <property type="project" value="UniProtKB-KW"/>
</dbReference>
<organism evidence="3 4">
    <name type="scientific">Vasconcelosia minhoensis LEGE 07310</name>
    <dbReference type="NCBI Taxonomy" id="915328"/>
    <lineage>
        <taxon>Bacteria</taxon>
        <taxon>Bacillati</taxon>
        <taxon>Cyanobacteriota</taxon>
        <taxon>Cyanophyceae</taxon>
        <taxon>Nodosilineales</taxon>
        <taxon>Cymatolegaceae</taxon>
        <taxon>Vasconcelosia</taxon>
        <taxon>Vasconcelosia minhoensis</taxon>
    </lineage>
</organism>
<dbReference type="SUPFAM" id="SSF52980">
    <property type="entry name" value="Restriction endonuclease-like"/>
    <property type="match status" value="1"/>
</dbReference>
<dbReference type="InterPro" id="IPR011335">
    <property type="entry name" value="Restrct_endonuc-II-like"/>
</dbReference>
<accession>A0A8J7DQZ2</accession>
<reference evidence="3" key="1">
    <citation type="submission" date="2020-10" db="EMBL/GenBank/DDBJ databases">
        <authorList>
            <person name="Castelo-Branco R."/>
            <person name="Eusebio N."/>
            <person name="Adriana R."/>
            <person name="Vieira A."/>
            <person name="Brugerolle De Fraissinette N."/>
            <person name="Rezende De Castro R."/>
            <person name="Schneider M.P."/>
            <person name="Vasconcelos V."/>
            <person name="Leao P.N."/>
        </authorList>
    </citation>
    <scope>NUCLEOTIDE SEQUENCE</scope>
    <source>
        <strain evidence="3">LEGE 07310</strain>
    </source>
</reference>